<comment type="caution">
    <text evidence="2">The sequence shown here is derived from an EMBL/GenBank/DDBJ whole genome shotgun (WGS) entry which is preliminary data.</text>
</comment>
<keyword evidence="3" id="KW-1185">Reference proteome</keyword>
<protein>
    <submittedName>
        <fullName evidence="2">Uncharacterized protein</fullName>
    </submittedName>
</protein>
<feature type="compositionally biased region" description="Polar residues" evidence="1">
    <location>
        <begin position="54"/>
        <end position="66"/>
    </location>
</feature>
<feature type="region of interest" description="Disordered" evidence="1">
    <location>
        <begin position="54"/>
        <end position="104"/>
    </location>
</feature>
<feature type="compositionally biased region" description="Basic and acidic residues" evidence="1">
    <location>
        <begin position="92"/>
        <end position="104"/>
    </location>
</feature>
<accession>A0A397U1Q8</accession>
<dbReference type="EMBL" id="QKWP01002533">
    <property type="protein sequence ID" value="RIB02977.1"/>
    <property type="molecule type" value="Genomic_DNA"/>
</dbReference>
<dbReference type="Proteomes" id="UP000266673">
    <property type="component" value="Unassembled WGS sequence"/>
</dbReference>
<evidence type="ECO:0000313" key="3">
    <source>
        <dbReference type="Proteomes" id="UP000266673"/>
    </source>
</evidence>
<organism evidence="2 3">
    <name type="scientific">Gigaspora rosea</name>
    <dbReference type="NCBI Taxonomy" id="44941"/>
    <lineage>
        <taxon>Eukaryota</taxon>
        <taxon>Fungi</taxon>
        <taxon>Fungi incertae sedis</taxon>
        <taxon>Mucoromycota</taxon>
        <taxon>Glomeromycotina</taxon>
        <taxon>Glomeromycetes</taxon>
        <taxon>Diversisporales</taxon>
        <taxon>Gigasporaceae</taxon>
        <taxon>Gigaspora</taxon>
    </lineage>
</organism>
<name>A0A397U1Q8_9GLOM</name>
<reference evidence="2 3" key="1">
    <citation type="submission" date="2018-06" db="EMBL/GenBank/DDBJ databases">
        <title>Comparative genomics reveals the genomic features of Rhizophagus irregularis, R. cerebriforme, R. diaphanum and Gigaspora rosea, and their symbiotic lifestyle signature.</title>
        <authorList>
            <person name="Morin E."/>
            <person name="San Clemente H."/>
            <person name="Chen E.C.H."/>
            <person name="De La Providencia I."/>
            <person name="Hainaut M."/>
            <person name="Kuo A."/>
            <person name="Kohler A."/>
            <person name="Murat C."/>
            <person name="Tang N."/>
            <person name="Roy S."/>
            <person name="Loubradou J."/>
            <person name="Henrissat B."/>
            <person name="Grigoriev I.V."/>
            <person name="Corradi N."/>
            <person name="Roux C."/>
            <person name="Martin F.M."/>
        </authorList>
    </citation>
    <scope>NUCLEOTIDE SEQUENCE [LARGE SCALE GENOMIC DNA]</scope>
    <source>
        <strain evidence="2 3">DAOM 194757</strain>
    </source>
</reference>
<gene>
    <name evidence="2" type="ORF">C2G38_2289426</name>
</gene>
<dbReference type="AlphaFoldDB" id="A0A397U1Q8"/>
<proteinExistence type="predicted"/>
<evidence type="ECO:0000313" key="2">
    <source>
        <dbReference type="EMBL" id="RIB02977.1"/>
    </source>
</evidence>
<feature type="region of interest" description="Disordered" evidence="1">
    <location>
        <begin position="1"/>
        <end position="20"/>
    </location>
</feature>
<sequence length="149" mass="17085">MYKRLYLNEPISNTTSRSEQEDITTYKVLECGQINLTLSNHKMTLTVQNIKPTVGTTTTKSQGSTHDQTEMDIDTDIPIPEPYQEQTENDMQIDRPEIDRDNTKLPKQNLGISEVYNKQQTNSNKQNRATYSSIVAAKPAIRRTQNTYE</sequence>
<evidence type="ECO:0000256" key="1">
    <source>
        <dbReference type="SAM" id="MobiDB-lite"/>
    </source>
</evidence>